<dbReference type="OrthoDB" id="366726at2"/>
<dbReference type="EMBL" id="RFFG01000088">
    <property type="protein sequence ID" value="RMI38324.1"/>
    <property type="molecule type" value="Genomic_DNA"/>
</dbReference>
<reference evidence="1 2" key="1">
    <citation type="submission" date="2018-10" db="EMBL/GenBank/DDBJ databases">
        <title>Isolation from soil.</title>
        <authorList>
            <person name="Hu J."/>
        </authorList>
    </citation>
    <scope>NUCLEOTIDE SEQUENCE [LARGE SCALE GENOMIC DNA]</scope>
    <source>
        <strain evidence="1 2">NEAU-Ht49</strain>
    </source>
</reference>
<dbReference type="AlphaFoldDB" id="A0A3M2LLL2"/>
<sequence>MDEERRSLAELYDEARAEGGTLTVYAGGDTPGQQDATVAAFNAAFPDVTLDMVVDYSKYHNVRIDRQLATGTLVADVPQAATPVWDLPNANVEEFVAFMADRAEVERWRQTLTLYLGEVHGDPTPGRLGLHPTKHAP</sequence>
<name>A0A3M2LLL2_9ACTN</name>
<keyword evidence="2" id="KW-1185">Reference proteome</keyword>
<proteinExistence type="predicted"/>
<gene>
    <name evidence="1" type="ORF">EBO15_33305</name>
</gene>
<evidence type="ECO:0000313" key="1">
    <source>
        <dbReference type="EMBL" id="RMI38324.1"/>
    </source>
</evidence>
<evidence type="ECO:0000313" key="2">
    <source>
        <dbReference type="Proteomes" id="UP000282674"/>
    </source>
</evidence>
<protein>
    <submittedName>
        <fullName evidence="1">Uncharacterized protein</fullName>
    </submittedName>
</protein>
<comment type="caution">
    <text evidence="1">The sequence shown here is derived from an EMBL/GenBank/DDBJ whole genome shotgun (WGS) entry which is preliminary data.</text>
</comment>
<accession>A0A3M2LLL2</accession>
<organism evidence="1 2">
    <name type="scientific">Actinomadura harenae</name>
    <dbReference type="NCBI Taxonomy" id="2483351"/>
    <lineage>
        <taxon>Bacteria</taxon>
        <taxon>Bacillati</taxon>
        <taxon>Actinomycetota</taxon>
        <taxon>Actinomycetes</taxon>
        <taxon>Streptosporangiales</taxon>
        <taxon>Thermomonosporaceae</taxon>
        <taxon>Actinomadura</taxon>
    </lineage>
</organism>
<dbReference type="Proteomes" id="UP000282674">
    <property type="component" value="Unassembled WGS sequence"/>
</dbReference>
<dbReference type="RefSeq" id="WP_122198467.1">
    <property type="nucleotide sequence ID" value="NZ_JBHSKC010000025.1"/>
</dbReference>